<feature type="binding site" description="axial binding residue" evidence="5">
    <location>
        <position position="439"/>
    </location>
    <ligand>
        <name>heme</name>
        <dbReference type="ChEBI" id="CHEBI:30413"/>
    </ligand>
    <ligandPart>
        <name>Fe</name>
        <dbReference type="ChEBI" id="CHEBI:18248"/>
    </ligandPart>
</feature>
<evidence type="ECO:0000256" key="4">
    <source>
        <dbReference type="ARBA" id="ARBA00023004"/>
    </source>
</evidence>
<keyword evidence="4 5" id="KW-0408">Iron</keyword>
<reference evidence="7" key="1">
    <citation type="journal article" date="2023" name="Commun. Biol.">
        <title>Genome analysis of Parmales, the sister group of diatoms, reveals the evolutionary specialization of diatoms from phago-mixotrophs to photoautotrophs.</title>
        <authorList>
            <person name="Ban H."/>
            <person name="Sato S."/>
            <person name="Yoshikawa S."/>
            <person name="Yamada K."/>
            <person name="Nakamura Y."/>
            <person name="Ichinomiya M."/>
            <person name="Sato N."/>
            <person name="Blanc-Mathieu R."/>
            <person name="Endo H."/>
            <person name="Kuwata A."/>
            <person name="Ogata H."/>
        </authorList>
    </citation>
    <scope>NUCLEOTIDE SEQUENCE [LARGE SCALE GENOMIC DNA]</scope>
</reference>
<dbReference type="InterPro" id="IPR002401">
    <property type="entry name" value="Cyt_P450_E_grp-I"/>
</dbReference>
<dbReference type="SUPFAM" id="SSF48264">
    <property type="entry name" value="Cytochrome P450"/>
    <property type="match status" value="1"/>
</dbReference>
<dbReference type="GO" id="GO:0016705">
    <property type="term" value="F:oxidoreductase activity, acting on paired donors, with incorporation or reduction of molecular oxygen"/>
    <property type="evidence" value="ECO:0007669"/>
    <property type="project" value="InterPro"/>
</dbReference>
<dbReference type="GO" id="GO:0020037">
    <property type="term" value="F:heme binding"/>
    <property type="evidence" value="ECO:0007669"/>
    <property type="project" value="InterPro"/>
</dbReference>
<gene>
    <name evidence="6" type="ORF">TrCOL_g4822</name>
</gene>
<evidence type="ECO:0000256" key="1">
    <source>
        <dbReference type="ARBA" id="ARBA00010617"/>
    </source>
</evidence>
<name>A0A9W7GQ35_9STRA</name>
<dbReference type="Gene3D" id="1.10.630.10">
    <property type="entry name" value="Cytochrome P450"/>
    <property type="match status" value="1"/>
</dbReference>
<dbReference type="EMBL" id="BRYA01000371">
    <property type="protein sequence ID" value="GMI48048.1"/>
    <property type="molecule type" value="Genomic_DNA"/>
</dbReference>
<evidence type="ECO:0008006" key="8">
    <source>
        <dbReference type="Google" id="ProtNLM"/>
    </source>
</evidence>
<dbReference type="InterPro" id="IPR036396">
    <property type="entry name" value="Cyt_P450_sf"/>
</dbReference>
<comment type="caution">
    <text evidence="6">The sequence shown here is derived from an EMBL/GenBank/DDBJ whole genome shotgun (WGS) entry which is preliminary data.</text>
</comment>
<dbReference type="Proteomes" id="UP001165065">
    <property type="component" value="Unassembled WGS sequence"/>
</dbReference>
<keyword evidence="5" id="KW-0349">Heme</keyword>
<keyword evidence="2 5" id="KW-0479">Metal-binding</keyword>
<keyword evidence="3" id="KW-0560">Oxidoreductase</keyword>
<organism evidence="6 7">
    <name type="scientific">Triparma columacea</name>
    <dbReference type="NCBI Taxonomy" id="722753"/>
    <lineage>
        <taxon>Eukaryota</taxon>
        <taxon>Sar</taxon>
        <taxon>Stramenopiles</taxon>
        <taxon>Ochrophyta</taxon>
        <taxon>Bolidophyceae</taxon>
        <taxon>Parmales</taxon>
        <taxon>Triparmaceae</taxon>
        <taxon>Triparma</taxon>
    </lineage>
</organism>
<dbReference type="AlphaFoldDB" id="A0A9W7GQ35"/>
<comment type="cofactor">
    <cofactor evidence="5">
        <name>heme</name>
        <dbReference type="ChEBI" id="CHEBI:30413"/>
    </cofactor>
</comment>
<keyword evidence="7" id="KW-1185">Reference proteome</keyword>
<evidence type="ECO:0000256" key="5">
    <source>
        <dbReference type="PIRSR" id="PIRSR602401-1"/>
    </source>
</evidence>
<dbReference type="InterPro" id="IPR001128">
    <property type="entry name" value="Cyt_P450"/>
</dbReference>
<evidence type="ECO:0000256" key="2">
    <source>
        <dbReference type="ARBA" id="ARBA00022723"/>
    </source>
</evidence>
<dbReference type="PRINTS" id="PR00385">
    <property type="entry name" value="P450"/>
</dbReference>
<dbReference type="PRINTS" id="PR00463">
    <property type="entry name" value="EP450I"/>
</dbReference>
<sequence>MSRFGLRHTNPGGLKIGIKEVMKNRKPGRLYHWHLDNARKALSRGQESWEANLPFTSTMHLTVSRANVKYVLVDNFKNYPKGEIWRSTFRDLLGDGIFNADGFNWKKQRKVASYEFSAKTLKTFMFDTFVKHADKITGLIGDSIGKAKFATLDVQDLMARYTLESIGIIGFGVSLGAFSDLGAEISSSFGDAFNTATARTSDRFVDPTWPIKRLLGIGKERELAESIKLVRSFAMKVIKERRAEAASGKEGANLQDLPDLLSRFMFRTKGSGEEFEFTNEELYYIIINFVLAGRDTTTNSLTWTLWELSKECNKRCIDMILQETERNRVELGLAEGEITHELVAKGSYLKAVIQEGLRLHPSVPLDLKECIEDDVLPDGTEVRKGDRVLFVTWCMARLKEQWGDDCEQFRPERFINEDGNFRPPEATKLPIFLAGPRLCLGKDMAFLSSSILLTKLLESFEISGGESQEYQYDVGLTIFAEKGMHLRLKFKND</sequence>
<proteinExistence type="inferred from homology"/>
<evidence type="ECO:0000313" key="7">
    <source>
        <dbReference type="Proteomes" id="UP001165065"/>
    </source>
</evidence>
<dbReference type="Pfam" id="PF00067">
    <property type="entry name" value="p450"/>
    <property type="match status" value="1"/>
</dbReference>
<dbReference type="OrthoDB" id="1470350at2759"/>
<dbReference type="PANTHER" id="PTHR24296">
    <property type="entry name" value="CYTOCHROME P450"/>
    <property type="match status" value="1"/>
</dbReference>
<evidence type="ECO:0000256" key="3">
    <source>
        <dbReference type="ARBA" id="ARBA00023002"/>
    </source>
</evidence>
<comment type="similarity">
    <text evidence="1">Belongs to the cytochrome P450 family.</text>
</comment>
<dbReference type="GO" id="GO:0005506">
    <property type="term" value="F:iron ion binding"/>
    <property type="evidence" value="ECO:0007669"/>
    <property type="project" value="InterPro"/>
</dbReference>
<protein>
    <recommendedName>
        <fullName evidence="8">Cytochrome P450</fullName>
    </recommendedName>
</protein>
<accession>A0A9W7GQ35</accession>
<evidence type="ECO:0000313" key="6">
    <source>
        <dbReference type="EMBL" id="GMI48048.1"/>
    </source>
</evidence>
<dbReference type="GO" id="GO:0004497">
    <property type="term" value="F:monooxygenase activity"/>
    <property type="evidence" value="ECO:0007669"/>
    <property type="project" value="InterPro"/>
</dbReference>